<dbReference type="RefSeq" id="WP_394840295.1">
    <property type="nucleotide sequence ID" value="NZ_CP089929.1"/>
</dbReference>
<dbReference type="Pfam" id="PF10990">
    <property type="entry name" value="DUF2809"/>
    <property type="match status" value="1"/>
</dbReference>
<keyword evidence="3" id="KW-1185">Reference proteome</keyword>
<accession>A0ABZ2LN68</accession>
<proteinExistence type="predicted"/>
<reference evidence="2" key="1">
    <citation type="submission" date="2021-12" db="EMBL/GenBank/DDBJ databases">
        <title>Discovery of the Pendulisporaceae a myxobacterial family with distinct sporulation behavior and unique specialized metabolism.</title>
        <authorList>
            <person name="Garcia R."/>
            <person name="Popoff A."/>
            <person name="Bader C.D."/>
            <person name="Loehr J."/>
            <person name="Walesch S."/>
            <person name="Walt C."/>
            <person name="Boldt J."/>
            <person name="Bunk B."/>
            <person name="Haeckl F.J.F.P.J."/>
            <person name="Gunesch A.P."/>
            <person name="Birkelbach J."/>
            <person name="Nuebel U."/>
            <person name="Pietschmann T."/>
            <person name="Bach T."/>
            <person name="Mueller R."/>
        </authorList>
    </citation>
    <scope>NUCLEOTIDE SEQUENCE</scope>
    <source>
        <strain evidence="2">MSr11367</strain>
    </source>
</reference>
<feature type="transmembrane region" description="Helical" evidence="1">
    <location>
        <begin position="41"/>
        <end position="59"/>
    </location>
</feature>
<keyword evidence="1" id="KW-1133">Transmembrane helix</keyword>
<dbReference type="EMBL" id="CP089983">
    <property type="protein sequence ID" value="WXB10620.1"/>
    <property type="molecule type" value="Genomic_DNA"/>
</dbReference>
<dbReference type="Proteomes" id="UP001374803">
    <property type="component" value="Chromosome"/>
</dbReference>
<evidence type="ECO:0000313" key="2">
    <source>
        <dbReference type="EMBL" id="WXB10620.1"/>
    </source>
</evidence>
<protein>
    <submittedName>
        <fullName evidence="2">DUF2809 domain-containing protein</fullName>
    </submittedName>
</protein>
<dbReference type="InterPro" id="IPR021257">
    <property type="entry name" value="DUF2809"/>
</dbReference>
<evidence type="ECO:0000313" key="3">
    <source>
        <dbReference type="Proteomes" id="UP001374803"/>
    </source>
</evidence>
<feature type="transmembrane region" description="Helical" evidence="1">
    <location>
        <begin position="66"/>
        <end position="87"/>
    </location>
</feature>
<organism evidence="2 3">
    <name type="scientific">Pendulispora rubella</name>
    <dbReference type="NCBI Taxonomy" id="2741070"/>
    <lineage>
        <taxon>Bacteria</taxon>
        <taxon>Pseudomonadati</taxon>
        <taxon>Myxococcota</taxon>
        <taxon>Myxococcia</taxon>
        <taxon>Myxococcales</taxon>
        <taxon>Sorangiineae</taxon>
        <taxon>Pendulisporaceae</taxon>
        <taxon>Pendulispora</taxon>
    </lineage>
</organism>
<sequence length="135" mass="14183">MAMHPAHPSRLVAIAAAFIVLFAGLAVRAWAGGAFAKYAGVALYGSLVYTLVVTIAPRLSPWRAAGIALAFCWAIELGQLTGIPASLATRSKLARLVLGTTFNVPDLFWYAAGVAPVAGADKMLRSRTSETQAPR</sequence>
<keyword evidence="1" id="KW-0472">Membrane</keyword>
<name>A0ABZ2LN68_9BACT</name>
<evidence type="ECO:0000256" key="1">
    <source>
        <dbReference type="SAM" id="Phobius"/>
    </source>
</evidence>
<keyword evidence="1" id="KW-0812">Transmembrane</keyword>
<gene>
    <name evidence="2" type="ORF">LVJ94_25760</name>
</gene>